<dbReference type="AlphaFoldDB" id="A0A067JKL5"/>
<organism evidence="1 2">
    <name type="scientific">Jatropha curcas</name>
    <name type="common">Barbados nut</name>
    <dbReference type="NCBI Taxonomy" id="180498"/>
    <lineage>
        <taxon>Eukaryota</taxon>
        <taxon>Viridiplantae</taxon>
        <taxon>Streptophyta</taxon>
        <taxon>Embryophyta</taxon>
        <taxon>Tracheophyta</taxon>
        <taxon>Spermatophyta</taxon>
        <taxon>Magnoliopsida</taxon>
        <taxon>eudicotyledons</taxon>
        <taxon>Gunneridae</taxon>
        <taxon>Pentapetalae</taxon>
        <taxon>rosids</taxon>
        <taxon>fabids</taxon>
        <taxon>Malpighiales</taxon>
        <taxon>Euphorbiaceae</taxon>
        <taxon>Crotonoideae</taxon>
        <taxon>Jatropheae</taxon>
        <taxon>Jatropha</taxon>
    </lineage>
</organism>
<proteinExistence type="predicted"/>
<keyword evidence="2" id="KW-1185">Reference proteome</keyword>
<name>A0A067JKL5_JATCU</name>
<reference evidence="1 2" key="1">
    <citation type="journal article" date="2014" name="PLoS ONE">
        <title>Global Analysis of Gene Expression Profiles in Physic Nut (Jatropha curcas L.) Seedlings Exposed to Salt Stress.</title>
        <authorList>
            <person name="Zhang L."/>
            <person name="Zhang C."/>
            <person name="Wu P."/>
            <person name="Chen Y."/>
            <person name="Li M."/>
            <person name="Jiang H."/>
            <person name="Wu G."/>
        </authorList>
    </citation>
    <scope>NUCLEOTIDE SEQUENCE [LARGE SCALE GENOMIC DNA]</scope>
    <source>
        <strain evidence="2">cv. GZQX0401</strain>
        <tissue evidence="1">Young leaves</tissue>
    </source>
</reference>
<sequence length="101" mass="11582">MGCVKWNWDEVVPIDEDSLENDKNMEFDHRPGMGRSAPPCAPDDMIWAIPDDMVGMIWKPTGWPPVDIEKKREYKRNERAGQVRIRPVGHVWGIGSLVHTS</sequence>
<evidence type="ECO:0000313" key="2">
    <source>
        <dbReference type="Proteomes" id="UP000027138"/>
    </source>
</evidence>
<evidence type="ECO:0000313" key="1">
    <source>
        <dbReference type="EMBL" id="KDP20550.1"/>
    </source>
</evidence>
<accession>A0A067JKL5</accession>
<dbReference type="EMBL" id="KK915822">
    <property type="protein sequence ID" value="KDP20550.1"/>
    <property type="molecule type" value="Genomic_DNA"/>
</dbReference>
<dbReference type="Proteomes" id="UP000027138">
    <property type="component" value="Unassembled WGS sequence"/>
</dbReference>
<protein>
    <submittedName>
        <fullName evidence="1">Uncharacterized protein</fullName>
    </submittedName>
</protein>
<gene>
    <name evidence="1" type="ORF">JCGZ_04922</name>
</gene>